<proteinExistence type="predicted"/>
<feature type="domain" description="PDZ" evidence="4">
    <location>
        <begin position="277"/>
        <end position="341"/>
    </location>
</feature>
<dbReference type="PANTHER" id="PTHR43343">
    <property type="entry name" value="PEPTIDASE S12"/>
    <property type="match status" value="1"/>
</dbReference>
<name>A0ABQ4DLF7_9CELL</name>
<dbReference type="SMART" id="SM00228">
    <property type="entry name" value="PDZ"/>
    <property type="match status" value="1"/>
</dbReference>
<dbReference type="EMBL" id="BONP01000009">
    <property type="protein sequence ID" value="GIG40180.1"/>
    <property type="molecule type" value="Genomic_DNA"/>
</dbReference>
<protein>
    <recommendedName>
        <fullName evidence="4">PDZ domain-containing protein</fullName>
    </recommendedName>
</protein>
<keyword evidence="1" id="KW-0645">Protease</keyword>
<dbReference type="InterPro" id="IPR009003">
    <property type="entry name" value="Peptidase_S1_PA"/>
</dbReference>
<feature type="compositionally biased region" description="Polar residues" evidence="3">
    <location>
        <begin position="28"/>
        <end position="37"/>
    </location>
</feature>
<accession>A0ABQ4DLF7</accession>
<evidence type="ECO:0000313" key="6">
    <source>
        <dbReference type="Proteomes" id="UP000614741"/>
    </source>
</evidence>
<feature type="compositionally biased region" description="Low complexity" evidence="3">
    <location>
        <begin position="68"/>
        <end position="78"/>
    </location>
</feature>
<keyword evidence="2" id="KW-0378">Hydrolase</keyword>
<dbReference type="Pfam" id="PF13365">
    <property type="entry name" value="Trypsin_2"/>
    <property type="match status" value="1"/>
</dbReference>
<feature type="region of interest" description="Disordered" evidence="3">
    <location>
        <begin position="22"/>
        <end position="79"/>
    </location>
</feature>
<dbReference type="SUPFAM" id="SSF50156">
    <property type="entry name" value="PDZ domain-like"/>
    <property type="match status" value="1"/>
</dbReference>
<dbReference type="InterPro" id="IPR001478">
    <property type="entry name" value="PDZ"/>
</dbReference>
<gene>
    <name evidence="5" type="ORF">Cph01nite_19420</name>
</gene>
<sequence>MHGRHDTAAGGGLTHAALAAASTPTDGTGQVDSTAAQPTAGDATTGGSPSGAPPAGVVPVPLPGGPGTTAPGAASTGTQETLAATAEQQTGVVMVVSTLGYEGAASAGTGMVLTSDGLVLTNHHVVEGATAVEVTVGTTGRTYTASVVGYDADADVALLQLAHATGLDTVTLDDDDGVVAGDEVTAVGNADGAGELVAAPGTVLATGQSMTASDGTSAQRLDGLVEFEADVVPGDSGGALLDAEGEVVGMTTAASTGGTYVVAYAVDIVDALAVVQHIEAGDDTGGVVIGSPAFLGVQVAVGGQVGSETGAVLGGVVAGTPAAQAGLAAGDTVTSVRGVPVASPDELGAAVASYRPGDEVEVLWVDGTTGATRSAMVTLAQGPVG</sequence>
<evidence type="ECO:0000256" key="3">
    <source>
        <dbReference type="SAM" id="MobiDB-lite"/>
    </source>
</evidence>
<evidence type="ECO:0000256" key="1">
    <source>
        <dbReference type="ARBA" id="ARBA00022670"/>
    </source>
</evidence>
<dbReference type="InterPro" id="IPR051201">
    <property type="entry name" value="Chloro_Bact_Ser_Proteases"/>
</dbReference>
<dbReference type="Gene3D" id="2.30.42.10">
    <property type="match status" value="1"/>
</dbReference>
<dbReference type="Pfam" id="PF13180">
    <property type="entry name" value="PDZ_2"/>
    <property type="match status" value="1"/>
</dbReference>
<organism evidence="5 6">
    <name type="scientific">Cellulomonas phragmiteti</name>
    <dbReference type="NCBI Taxonomy" id="478780"/>
    <lineage>
        <taxon>Bacteria</taxon>
        <taxon>Bacillati</taxon>
        <taxon>Actinomycetota</taxon>
        <taxon>Actinomycetes</taxon>
        <taxon>Micrococcales</taxon>
        <taxon>Cellulomonadaceae</taxon>
        <taxon>Cellulomonas</taxon>
    </lineage>
</organism>
<dbReference type="Proteomes" id="UP000614741">
    <property type="component" value="Unassembled WGS sequence"/>
</dbReference>
<evidence type="ECO:0000259" key="4">
    <source>
        <dbReference type="PROSITE" id="PS50106"/>
    </source>
</evidence>
<dbReference type="PROSITE" id="PS50106">
    <property type="entry name" value="PDZ"/>
    <property type="match status" value="1"/>
</dbReference>
<dbReference type="InterPro" id="IPR036034">
    <property type="entry name" value="PDZ_sf"/>
</dbReference>
<comment type="caution">
    <text evidence="5">The sequence shown here is derived from an EMBL/GenBank/DDBJ whole genome shotgun (WGS) entry which is preliminary data.</text>
</comment>
<keyword evidence="6" id="KW-1185">Reference proteome</keyword>
<dbReference type="Gene3D" id="2.40.10.120">
    <property type="match status" value="1"/>
</dbReference>
<reference evidence="5 6" key="1">
    <citation type="submission" date="2021-01" db="EMBL/GenBank/DDBJ databases">
        <title>Whole genome shotgun sequence of Cellulomonas phragmiteti NBRC 110785.</title>
        <authorList>
            <person name="Komaki H."/>
            <person name="Tamura T."/>
        </authorList>
    </citation>
    <scope>NUCLEOTIDE SEQUENCE [LARGE SCALE GENOMIC DNA]</scope>
    <source>
        <strain evidence="5 6">NBRC 110785</strain>
    </source>
</reference>
<dbReference type="InterPro" id="IPR001940">
    <property type="entry name" value="Peptidase_S1C"/>
</dbReference>
<evidence type="ECO:0000256" key="2">
    <source>
        <dbReference type="ARBA" id="ARBA00022801"/>
    </source>
</evidence>
<evidence type="ECO:0000313" key="5">
    <source>
        <dbReference type="EMBL" id="GIG40180.1"/>
    </source>
</evidence>
<dbReference type="PRINTS" id="PR00834">
    <property type="entry name" value="PROTEASES2C"/>
</dbReference>
<dbReference type="PANTHER" id="PTHR43343:SF3">
    <property type="entry name" value="PROTEASE DO-LIKE 8, CHLOROPLASTIC"/>
    <property type="match status" value="1"/>
</dbReference>
<dbReference type="SUPFAM" id="SSF50494">
    <property type="entry name" value="Trypsin-like serine proteases"/>
    <property type="match status" value="1"/>
</dbReference>